<dbReference type="SMART" id="SM00388">
    <property type="entry name" value="HisKA"/>
    <property type="match status" value="1"/>
</dbReference>
<dbReference type="InterPro" id="IPR004358">
    <property type="entry name" value="Sig_transdc_His_kin-like_C"/>
</dbReference>
<protein>
    <recommendedName>
        <fullName evidence="2">histidine kinase</fullName>
        <ecNumber evidence="2">2.7.13.3</ecNumber>
    </recommendedName>
</protein>
<dbReference type="InterPro" id="IPR011110">
    <property type="entry name" value="Reg_prop"/>
</dbReference>
<dbReference type="Gene3D" id="3.30.565.10">
    <property type="entry name" value="Histidine kinase-like ATPase, C-terminal domain"/>
    <property type="match status" value="1"/>
</dbReference>
<dbReference type="SUPFAM" id="SSF63829">
    <property type="entry name" value="Calcium-dependent phosphotriesterase"/>
    <property type="match status" value="3"/>
</dbReference>
<dbReference type="EMBL" id="LR593886">
    <property type="protein sequence ID" value="VTR95300.1"/>
    <property type="molecule type" value="Genomic_DNA"/>
</dbReference>
<dbReference type="InterPro" id="IPR013783">
    <property type="entry name" value="Ig-like_fold"/>
</dbReference>
<dbReference type="Gene3D" id="2.130.10.10">
    <property type="entry name" value="YVTN repeat-like/Quinoprotein amine dehydrogenase"/>
    <property type="match status" value="3"/>
</dbReference>
<dbReference type="Pfam" id="PF02518">
    <property type="entry name" value="HATPase_c"/>
    <property type="match status" value="1"/>
</dbReference>
<dbReference type="Pfam" id="PF00072">
    <property type="entry name" value="Response_reg"/>
    <property type="match status" value="1"/>
</dbReference>
<dbReference type="PROSITE" id="PS50109">
    <property type="entry name" value="HIS_KIN"/>
    <property type="match status" value="1"/>
</dbReference>
<feature type="modified residue" description="4-aspartylphosphate" evidence="4">
    <location>
        <position position="1118"/>
    </location>
</feature>
<dbReference type="InterPro" id="IPR011123">
    <property type="entry name" value="Y_Y_Y"/>
</dbReference>
<organism evidence="8 9">
    <name type="scientific">Gemmata massiliana</name>
    <dbReference type="NCBI Taxonomy" id="1210884"/>
    <lineage>
        <taxon>Bacteria</taxon>
        <taxon>Pseudomonadati</taxon>
        <taxon>Planctomycetota</taxon>
        <taxon>Planctomycetia</taxon>
        <taxon>Gemmatales</taxon>
        <taxon>Gemmataceae</taxon>
        <taxon>Gemmata</taxon>
    </lineage>
</organism>
<dbReference type="SUPFAM" id="SSF55874">
    <property type="entry name" value="ATPase domain of HSP90 chaperone/DNA topoisomerase II/histidine kinase"/>
    <property type="match status" value="1"/>
</dbReference>
<dbReference type="SMART" id="SM00387">
    <property type="entry name" value="HATPase_c"/>
    <property type="match status" value="1"/>
</dbReference>
<evidence type="ECO:0000259" key="6">
    <source>
        <dbReference type="PROSITE" id="PS50109"/>
    </source>
</evidence>
<evidence type="ECO:0000256" key="1">
    <source>
        <dbReference type="ARBA" id="ARBA00000085"/>
    </source>
</evidence>
<dbReference type="InterPro" id="IPR003594">
    <property type="entry name" value="HATPase_dom"/>
</dbReference>
<dbReference type="SUPFAM" id="SSF47384">
    <property type="entry name" value="Homodimeric domain of signal transducing histidine kinase"/>
    <property type="match status" value="1"/>
</dbReference>
<dbReference type="AlphaFoldDB" id="A0A6P2D784"/>
<name>A0A6P2D784_9BACT</name>
<dbReference type="SMART" id="SM00448">
    <property type="entry name" value="REC"/>
    <property type="match status" value="1"/>
</dbReference>
<gene>
    <name evidence="8" type="ORF">SOIL9_24140</name>
</gene>
<dbReference type="Gene3D" id="2.60.40.10">
    <property type="entry name" value="Immunoglobulins"/>
    <property type="match status" value="1"/>
</dbReference>
<dbReference type="KEGG" id="gms:SOIL9_24140"/>
<evidence type="ECO:0000313" key="9">
    <source>
        <dbReference type="Proteomes" id="UP000464178"/>
    </source>
</evidence>
<evidence type="ECO:0000256" key="2">
    <source>
        <dbReference type="ARBA" id="ARBA00012438"/>
    </source>
</evidence>
<keyword evidence="9" id="KW-1185">Reference proteome</keyword>
<dbReference type="InterPro" id="IPR036097">
    <property type="entry name" value="HisK_dim/P_sf"/>
</dbReference>
<reference evidence="8 9" key="1">
    <citation type="submission" date="2019-05" db="EMBL/GenBank/DDBJ databases">
        <authorList>
            <consortium name="Science for Life Laboratories"/>
        </authorList>
    </citation>
    <scope>NUCLEOTIDE SEQUENCE [LARGE SCALE GENOMIC DNA]</scope>
    <source>
        <strain evidence="8">Soil9</strain>
    </source>
</reference>
<proteinExistence type="predicted"/>
<accession>A0A6P2D784</accession>
<dbReference type="Pfam" id="PF07494">
    <property type="entry name" value="Reg_prop"/>
    <property type="match status" value="6"/>
</dbReference>
<evidence type="ECO:0000256" key="3">
    <source>
        <dbReference type="ARBA" id="ARBA00022553"/>
    </source>
</evidence>
<feature type="domain" description="Response regulatory" evidence="7">
    <location>
        <begin position="1067"/>
        <end position="1183"/>
    </location>
</feature>
<dbReference type="InterPro" id="IPR001789">
    <property type="entry name" value="Sig_transdc_resp-reg_receiver"/>
</dbReference>
<dbReference type="Gene3D" id="1.10.287.130">
    <property type="match status" value="1"/>
</dbReference>
<dbReference type="RefSeq" id="WP_162669735.1">
    <property type="nucleotide sequence ID" value="NZ_LR593886.1"/>
</dbReference>
<dbReference type="InterPro" id="IPR015943">
    <property type="entry name" value="WD40/YVTN_repeat-like_dom_sf"/>
</dbReference>
<feature type="domain" description="Histidine kinase" evidence="6">
    <location>
        <begin position="823"/>
        <end position="1046"/>
    </location>
</feature>
<dbReference type="PRINTS" id="PR00344">
    <property type="entry name" value="BCTRLSENSOR"/>
</dbReference>
<evidence type="ECO:0000313" key="8">
    <source>
        <dbReference type="EMBL" id="VTR95300.1"/>
    </source>
</evidence>
<dbReference type="Proteomes" id="UP000464178">
    <property type="component" value="Chromosome"/>
</dbReference>
<evidence type="ECO:0000259" key="7">
    <source>
        <dbReference type="PROSITE" id="PS50110"/>
    </source>
</evidence>
<dbReference type="InterPro" id="IPR011006">
    <property type="entry name" value="CheY-like_superfamily"/>
</dbReference>
<dbReference type="Gene3D" id="3.40.50.2300">
    <property type="match status" value="1"/>
</dbReference>
<dbReference type="CDD" id="cd00082">
    <property type="entry name" value="HisKA"/>
    <property type="match status" value="1"/>
</dbReference>
<dbReference type="EC" id="2.7.13.3" evidence="2"/>
<dbReference type="Pfam" id="PF07495">
    <property type="entry name" value="Y_Y_Y"/>
    <property type="match status" value="1"/>
</dbReference>
<dbReference type="InterPro" id="IPR003661">
    <property type="entry name" value="HisK_dim/P_dom"/>
</dbReference>
<dbReference type="Pfam" id="PF00512">
    <property type="entry name" value="HisKA"/>
    <property type="match status" value="1"/>
</dbReference>
<sequence length="1208" mass="131391">MSLSRSSRFGVRVLGPVAVLLFVCSSPTLALDPARATTQYAMRVWQTEQGLPHNSVTALAQTPDGYLWCGTENGLTRFDGSNFTLFDRSNTPAIRNETVHVLLTDRGGRLWVGTGGGGLVRYDDGTFTRFSVDDGLVGDTVHGLMEDSSGALWIGTTSGLSRFADGRFTNYTAADGLPSNYCRVMCEAPTGQLWIGTGKGLSRLNGGRFETYTTEQGLPDNNVQIIRACSDGALWIGTNGAGLSRWKDGRFTNYGTDQGLSNGFVRAIHEDRDGNLWVGTDEGISRWKDGKQTGQFPRSLVAGRSIFDIHEDRAGHVWFGTTDGLLRIGNGRCVTTTVTEGLTGDLVWAVHSDRRGNLWAGTTSGLNVCRDGKWTVYTTKDGLPTNVILSIAEETDGTMWFGTSGGLVRFQNGKFHTFTAAHGLTSSIIAAVFFDRRGDLWVGTKGGGVNRYKDGRFVPVTIQAGRGDVIARVFHEDTTGALWIGTNGSGVCVLRGDAITWYTAQNGLSSDLILSIHEGADGTIWIGTHGGGLNRFHNNQWSQFTSANGLSDDIIYQILEDGPHFWMSCAKGIFRVQKDELTCPWRPIHSLLLGKNDGMQILDCSGGSQSSGCRARDGTLWFPTTRGLVAIEPGRVQMNTTPPQLYIERVVADGAFLDAPGALTVAPGRGQLEFHFAAVELSAPERVRFRYQLEGFDKEWVEAGNRRSAYYTNLPPGQYRFRVTACNGDGIWRETPLEIELVLKPHFYQTGLFYGLCVFGVALTGIGIHLFRTRRLRAREEYLARCVAIRTRQLQEEVAEHARTGEQLRQSQKLEAIGQLAGGVAHDFNNLLTVINGCADLLLDGSGWGAHEKSMVLDILAAGRRAEGLTRQLLAFSRRQVLEPKVLDPNAVVTDTERMLARMIGEDITVTVTLEPGLFRIKADPVQLQQVLVNLSVNARDAMPHGGQFTIATRNATLDEEYAKTHPEVTPGEYALLEVSDTGCGMSADVKARVFEPFFTTKGPGRGTGLGLATVYGIVRQSGGHVTVESESGAGTVFRIYFPRAEGEPVKQSQPLGLGSVPRGAETLLLVEDEPTVRAVARHVLLACGYRVLEAEDGVEGLRVARAHAGRIDLLLSDVVMPNLGGRQLAEQLQQERPDIRVLFLSGYTDDVVLRHGVSEAEVAFLQKPYAPATLASKVRAILDGIRPNMGANLRNSADGPLSVPTGH</sequence>
<dbReference type="PANTHER" id="PTHR43547">
    <property type="entry name" value="TWO-COMPONENT HISTIDINE KINASE"/>
    <property type="match status" value="1"/>
</dbReference>
<dbReference type="GO" id="GO:0000155">
    <property type="term" value="F:phosphorelay sensor kinase activity"/>
    <property type="evidence" value="ECO:0007669"/>
    <property type="project" value="InterPro"/>
</dbReference>
<feature type="signal peptide" evidence="5">
    <location>
        <begin position="1"/>
        <end position="30"/>
    </location>
</feature>
<dbReference type="InterPro" id="IPR005467">
    <property type="entry name" value="His_kinase_dom"/>
</dbReference>
<keyword evidence="3 4" id="KW-0597">Phosphoprotein</keyword>
<feature type="chain" id="PRO_5026973371" description="histidine kinase" evidence="5">
    <location>
        <begin position="31"/>
        <end position="1208"/>
    </location>
</feature>
<dbReference type="SUPFAM" id="SSF52172">
    <property type="entry name" value="CheY-like"/>
    <property type="match status" value="1"/>
</dbReference>
<keyword evidence="5" id="KW-0732">Signal</keyword>
<dbReference type="PROSITE" id="PS50110">
    <property type="entry name" value="RESPONSE_REGULATORY"/>
    <property type="match status" value="1"/>
</dbReference>
<dbReference type="PANTHER" id="PTHR43547:SF2">
    <property type="entry name" value="HYBRID SIGNAL TRANSDUCTION HISTIDINE KINASE C"/>
    <property type="match status" value="1"/>
</dbReference>
<evidence type="ECO:0000256" key="5">
    <source>
        <dbReference type="SAM" id="SignalP"/>
    </source>
</evidence>
<comment type="catalytic activity">
    <reaction evidence="1">
        <text>ATP + protein L-histidine = ADP + protein N-phospho-L-histidine.</text>
        <dbReference type="EC" id="2.7.13.3"/>
    </reaction>
</comment>
<dbReference type="InterPro" id="IPR036890">
    <property type="entry name" value="HATPase_C_sf"/>
</dbReference>
<evidence type="ECO:0000256" key="4">
    <source>
        <dbReference type="PROSITE-ProRule" id="PRU00169"/>
    </source>
</evidence>